<dbReference type="InterPro" id="IPR036412">
    <property type="entry name" value="HAD-like_sf"/>
</dbReference>
<evidence type="ECO:0000313" key="6">
    <source>
        <dbReference type="EMBL" id="AFC29285.1"/>
    </source>
</evidence>
<dbReference type="GO" id="GO:0005975">
    <property type="term" value="P:carbohydrate metabolic process"/>
    <property type="evidence" value="ECO:0007669"/>
    <property type="project" value="InterPro"/>
</dbReference>
<dbReference type="PANTHER" id="PTHR43481:SF4">
    <property type="entry name" value="GLYCEROL-1-PHOSPHATE PHOSPHOHYDROLASE 1-RELATED"/>
    <property type="match status" value="1"/>
</dbReference>
<dbReference type="SFLD" id="SFLDG01135">
    <property type="entry name" value="C1.5.6:_HAD__Beta-PGM__Phospha"/>
    <property type="match status" value="1"/>
</dbReference>
<name>H6NKX9_9BACL</name>
<dbReference type="NCBIfam" id="TIGR01549">
    <property type="entry name" value="HAD-SF-IA-v1"/>
    <property type="match status" value="1"/>
</dbReference>
<reference evidence="6 7" key="1">
    <citation type="journal article" date="2012" name="J. Bacteriol.">
        <title>Complete Genome Sequence of Paenibacillus mucilaginosus 3016, a Bacterium Functional as Microbial Fertilizer.</title>
        <authorList>
            <person name="Ma M."/>
            <person name="Wang Z."/>
            <person name="Li L."/>
            <person name="Jiang X."/>
            <person name="Guan D."/>
            <person name="Cao F."/>
            <person name="Chen H."/>
            <person name="Wang X."/>
            <person name="Shen D."/>
            <person name="Du B."/>
            <person name="Li J."/>
        </authorList>
    </citation>
    <scope>NUCLEOTIDE SEQUENCE [LARGE SCALE GENOMIC DNA]</scope>
    <source>
        <strain evidence="6 7">3016</strain>
    </source>
</reference>
<feature type="site" description="Important for catalytic activity and assists the phosphoryl transfer reaction to Asp8 by balancing charge and orienting the reacting groups" evidence="5">
    <location>
        <position position="145"/>
    </location>
</feature>
<evidence type="ECO:0000256" key="1">
    <source>
        <dbReference type="ARBA" id="ARBA00006171"/>
    </source>
</evidence>
<dbReference type="Gene3D" id="1.10.150.240">
    <property type="entry name" value="Putative phosphatase, domain 2"/>
    <property type="match status" value="1"/>
</dbReference>
<feature type="binding site" evidence="4">
    <location>
        <position position="9"/>
    </location>
    <ligand>
        <name>Mg(2+)</name>
        <dbReference type="ChEBI" id="CHEBI:18420"/>
    </ligand>
</feature>
<dbReference type="KEGG" id="pmq:PM3016_2397"/>
<keyword evidence="4" id="KW-0479">Metal-binding</keyword>
<dbReference type="GO" id="GO:0000287">
    <property type="term" value="F:magnesium ion binding"/>
    <property type="evidence" value="ECO:0007669"/>
    <property type="project" value="InterPro"/>
</dbReference>
<comment type="cofactor">
    <cofactor evidence="4">
        <name>Mg(2+)</name>
        <dbReference type="ChEBI" id="CHEBI:18420"/>
    </cofactor>
    <text evidence="4">Binds 2 magnesium ions per subunit.</text>
</comment>
<feature type="binding site" evidence="3">
    <location>
        <position position="145"/>
    </location>
    <ligand>
        <name>substrate</name>
    </ligand>
</feature>
<dbReference type="Pfam" id="PF00702">
    <property type="entry name" value="Hydrolase"/>
    <property type="match status" value="1"/>
</dbReference>
<evidence type="ECO:0000256" key="5">
    <source>
        <dbReference type="PIRSR" id="PIRSR610972-4"/>
    </source>
</evidence>
<accession>H6NKX9</accession>
<comment type="similarity">
    <text evidence="1">Belongs to the HAD-like hydrolase superfamily. CbbY/CbbZ/Gph/YieH family.</text>
</comment>
<feature type="binding site" evidence="4">
    <location>
        <position position="170"/>
    </location>
    <ligand>
        <name>Mg(2+)</name>
        <dbReference type="ChEBI" id="CHEBI:18420"/>
    </ligand>
</feature>
<keyword evidence="7" id="KW-1185">Reference proteome</keyword>
<proteinExistence type="inferred from homology"/>
<feature type="binding site" evidence="3">
    <location>
        <position position="52"/>
    </location>
    <ligand>
        <name>substrate</name>
    </ligand>
</feature>
<evidence type="ECO:0000256" key="2">
    <source>
        <dbReference type="PIRSR" id="PIRSR610972-1"/>
    </source>
</evidence>
<dbReference type="CDD" id="cd02598">
    <property type="entry name" value="HAD_BPGM"/>
    <property type="match status" value="1"/>
</dbReference>
<dbReference type="EMBL" id="CP003235">
    <property type="protein sequence ID" value="AFC29285.1"/>
    <property type="molecule type" value="Genomic_DNA"/>
</dbReference>
<dbReference type="InterPro" id="IPR010976">
    <property type="entry name" value="B-phosphoglucomutase_hydrolase"/>
</dbReference>
<dbReference type="NCBIfam" id="TIGR02009">
    <property type="entry name" value="PGMB-YQAB-SF"/>
    <property type="match status" value="1"/>
</dbReference>
<dbReference type="GO" id="GO:0050308">
    <property type="term" value="F:sugar-phosphatase activity"/>
    <property type="evidence" value="ECO:0007669"/>
    <property type="project" value="TreeGrafter"/>
</dbReference>
<dbReference type="InterPro" id="IPR006439">
    <property type="entry name" value="HAD-SF_hydro_IA"/>
</dbReference>
<dbReference type="NCBIfam" id="TIGR01990">
    <property type="entry name" value="bPGM"/>
    <property type="match status" value="1"/>
</dbReference>
<dbReference type="SFLD" id="SFLDS00003">
    <property type="entry name" value="Haloacid_Dehalogenase"/>
    <property type="match status" value="1"/>
</dbReference>
<sequence>MSKKAVIFDLDGVIVSTDEYHYRAWKQLCEEEGIPFSREINERLRGVSRMESLDLILKGEAQVYSPEAKEELAARKNRYYVQLLQLLTPADILPGVTALLQELKDRGVGCAIGSSSKNTPFILEKIGLGGFFDAVADGNQIRRSKPDPEVFLLAAEKLGLRAEQCVVVEDAEAGIEAALAAGMKAAAVSAAAHYPGAHVRGADLREIGVGQLLQD</sequence>
<feature type="binding site" evidence="3">
    <location>
        <position position="76"/>
    </location>
    <ligand>
        <name>substrate</name>
    </ligand>
</feature>
<dbReference type="NCBIfam" id="TIGR01509">
    <property type="entry name" value="HAD-SF-IA-v3"/>
    <property type="match status" value="1"/>
</dbReference>
<keyword evidence="4" id="KW-0460">Magnesium</keyword>
<feature type="binding site" evidence="3">
    <location>
        <begin position="9"/>
        <end position="11"/>
    </location>
    <ligand>
        <name>substrate</name>
    </ligand>
</feature>
<dbReference type="SFLD" id="SFLDG01129">
    <property type="entry name" value="C1.5:_HAD__Beta-PGM__Phosphata"/>
    <property type="match status" value="1"/>
</dbReference>
<feature type="binding site" evidence="3">
    <location>
        <position position="25"/>
    </location>
    <ligand>
        <name>substrate</name>
    </ligand>
</feature>
<organism evidence="6 7">
    <name type="scientific">Paenibacillus mucilaginosus 3016</name>
    <dbReference type="NCBI Taxonomy" id="1116391"/>
    <lineage>
        <taxon>Bacteria</taxon>
        <taxon>Bacillati</taxon>
        <taxon>Bacillota</taxon>
        <taxon>Bacilli</taxon>
        <taxon>Bacillales</taxon>
        <taxon>Paenibacillaceae</taxon>
        <taxon>Paenibacillus</taxon>
    </lineage>
</organism>
<dbReference type="PRINTS" id="PR00413">
    <property type="entry name" value="HADHALOGNASE"/>
</dbReference>
<dbReference type="InterPro" id="IPR023214">
    <property type="entry name" value="HAD_sf"/>
</dbReference>
<dbReference type="PANTHER" id="PTHR43481">
    <property type="entry name" value="FRUCTOSE-1-PHOSPHATE PHOSPHATASE"/>
    <property type="match status" value="1"/>
</dbReference>
<feature type="active site" description="Nucleophile" evidence="2">
    <location>
        <position position="9"/>
    </location>
</feature>
<feature type="active site" description="Proton donor/acceptor" evidence="2">
    <location>
        <position position="11"/>
    </location>
</feature>
<evidence type="ECO:0000313" key="7">
    <source>
        <dbReference type="Proteomes" id="UP000007523"/>
    </source>
</evidence>
<feature type="site" description="Important for catalytic activity and assists the phosphoryl transfer reaction to Asp8 by balancing charge and orienting the reacting groups" evidence="5">
    <location>
        <position position="114"/>
    </location>
</feature>
<feature type="binding site" evidence="3">
    <location>
        <begin position="44"/>
        <end position="49"/>
    </location>
    <ligand>
        <name>substrate</name>
    </ligand>
</feature>
<dbReference type="InterPro" id="IPR051806">
    <property type="entry name" value="HAD-like_SPP"/>
</dbReference>
<dbReference type="SUPFAM" id="SSF56784">
    <property type="entry name" value="HAD-like"/>
    <property type="match status" value="1"/>
</dbReference>
<dbReference type="RefSeq" id="WP_014369656.1">
    <property type="nucleotide sequence ID" value="NC_016935.1"/>
</dbReference>
<protein>
    <submittedName>
        <fullName evidence="6">Beta-phosphoglucomutase</fullName>
    </submittedName>
</protein>
<evidence type="ECO:0000256" key="3">
    <source>
        <dbReference type="PIRSR" id="PIRSR610972-2"/>
    </source>
</evidence>
<evidence type="ECO:0000256" key="4">
    <source>
        <dbReference type="PIRSR" id="PIRSR610972-3"/>
    </source>
</evidence>
<dbReference type="AlphaFoldDB" id="H6NKX9"/>
<dbReference type="InterPro" id="IPR010972">
    <property type="entry name" value="Beta-PGM"/>
</dbReference>
<dbReference type="HOGENOM" id="CLU_045011_13_3_9"/>
<feature type="binding site" evidence="3">
    <location>
        <begin position="114"/>
        <end position="118"/>
    </location>
    <ligand>
        <name>substrate</name>
    </ligand>
</feature>
<dbReference type="Gene3D" id="3.40.50.1000">
    <property type="entry name" value="HAD superfamily/HAD-like"/>
    <property type="match status" value="1"/>
</dbReference>
<feature type="binding site" evidence="4">
    <location>
        <position position="169"/>
    </location>
    <ligand>
        <name>Mg(2+)</name>
        <dbReference type="ChEBI" id="CHEBI:18420"/>
    </ligand>
</feature>
<dbReference type="GO" id="GO:0008801">
    <property type="term" value="F:beta-phosphoglucomutase activity"/>
    <property type="evidence" value="ECO:0007669"/>
    <property type="project" value="InterPro"/>
</dbReference>
<dbReference type="InterPro" id="IPR023198">
    <property type="entry name" value="PGP-like_dom2"/>
</dbReference>
<gene>
    <name evidence="6" type="ORF">PM3016_2397</name>
</gene>
<dbReference type="Proteomes" id="UP000007523">
    <property type="component" value="Chromosome"/>
</dbReference>
<feature type="binding site" evidence="4">
    <location>
        <position position="11"/>
    </location>
    <ligand>
        <name>Mg(2+)</name>
        <dbReference type="ChEBI" id="CHEBI:18420"/>
    </ligand>
</feature>
<dbReference type="STRING" id="1116391.PM3016_2397"/>